<dbReference type="EMBL" id="KK120194">
    <property type="protein sequence ID" value="KFM77728.1"/>
    <property type="molecule type" value="Genomic_DNA"/>
</dbReference>
<reference evidence="1 2" key="1">
    <citation type="submission" date="2013-11" db="EMBL/GenBank/DDBJ databases">
        <title>Genome sequencing of Stegodyphus mimosarum.</title>
        <authorList>
            <person name="Bechsgaard J."/>
        </authorList>
    </citation>
    <scope>NUCLEOTIDE SEQUENCE [LARGE SCALE GENOMIC DNA]</scope>
</reference>
<proteinExistence type="predicted"/>
<evidence type="ECO:0000313" key="1">
    <source>
        <dbReference type="EMBL" id="KFM77728.1"/>
    </source>
</evidence>
<accession>A0A087UK39</accession>
<sequence>MFDICSHSFIEDGCIYRAPHDIVGGLIDERSSSLCYGYSTVSKRLSDFVMFSS</sequence>
<feature type="non-terminal residue" evidence="1">
    <location>
        <position position="53"/>
    </location>
</feature>
<dbReference type="AlphaFoldDB" id="A0A087UK39"/>
<dbReference type="Proteomes" id="UP000054359">
    <property type="component" value="Unassembled WGS sequence"/>
</dbReference>
<keyword evidence="2" id="KW-1185">Reference proteome</keyword>
<protein>
    <submittedName>
        <fullName evidence="1">Uncharacterized protein</fullName>
    </submittedName>
</protein>
<evidence type="ECO:0000313" key="2">
    <source>
        <dbReference type="Proteomes" id="UP000054359"/>
    </source>
</evidence>
<organism evidence="1 2">
    <name type="scientific">Stegodyphus mimosarum</name>
    <name type="common">African social velvet spider</name>
    <dbReference type="NCBI Taxonomy" id="407821"/>
    <lineage>
        <taxon>Eukaryota</taxon>
        <taxon>Metazoa</taxon>
        <taxon>Ecdysozoa</taxon>
        <taxon>Arthropoda</taxon>
        <taxon>Chelicerata</taxon>
        <taxon>Arachnida</taxon>
        <taxon>Araneae</taxon>
        <taxon>Araneomorphae</taxon>
        <taxon>Entelegynae</taxon>
        <taxon>Eresoidea</taxon>
        <taxon>Eresidae</taxon>
        <taxon>Stegodyphus</taxon>
    </lineage>
</organism>
<name>A0A087UK39_STEMI</name>
<gene>
    <name evidence="1" type="ORF">X975_24524</name>
</gene>